<keyword evidence="3" id="KW-0378">Hydrolase</keyword>
<dbReference type="InterPro" id="IPR036663">
    <property type="entry name" value="Fumarylacetoacetase_C_sf"/>
</dbReference>
<comment type="caution">
    <text evidence="3">The sequence shown here is derived from an EMBL/GenBank/DDBJ whole genome shotgun (WGS) entry which is preliminary data.</text>
</comment>
<protein>
    <submittedName>
        <fullName evidence="3">FAA hydrolase family protein</fullName>
    </submittedName>
</protein>
<dbReference type="Pfam" id="PF01557">
    <property type="entry name" value="FAA_hydrolase"/>
    <property type="match status" value="1"/>
</dbReference>
<dbReference type="Gene3D" id="3.90.850.10">
    <property type="entry name" value="Fumarylacetoacetase-like, C-terminal domain"/>
    <property type="match status" value="1"/>
</dbReference>
<reference evidence="3 4" key="1">
    <citation type="submission" date="2019-01" db="EMBL/GenBank/DDBJ databases">
        <authorList>
            <person name="Chen W.-M."/>
        </authorList>
    </citation>
    <scope>NUCLEOTIDE SEQUENCE [LARGE SCALE GENOMIC DNA]</scope>
    <source>
        <strain evidence="3 4">CCP-18</strain>
    </source>
</reference>
<dbReference type="AlphaFoldDB" id="A0A437LHK9"/>
<dbReference type="EMBL" id="SACM01000003">
    <property type="protein sequence ID" value="RVT84851.1"/>
    <property type="molecule type" value="Genomic_DNA"/>
</dbReference>
<dbReference type="RefSeq" id="WP_127683253.1">
    <property type="nucleotide sequence ID" value="NZ_SACM01000003.1"/>
</dbReference>
<organism evidence="3 4">
    <name type="scientific">Inhella crocodyli</name>
    <dbReference type="NCBI Taxonomy" id="2499851"/>
    <lineage>
        <taxon>Bacteria</taxon>
        <taxon>Pseudomonadati</taxon>
        <taxon>Pseudomonadota</taxon>
        <taxon>Betaproteobacteria</taxon>
        <taxon>Burkholderiales</taxon>
        <taxon>Sphaerotilaceae</taxon>
        <taxon>Inhella</taxon>
    </lineage>
</organism>
<evidence type="ECO:0000259" key="2">
    <source>
        <dbReference type="Pfam" id="PF01557"/>
    </source>
</evidence>
<evidence type="ECO:0000313" key="4">
    <source>
        <dbReference type="Proteomes" id="UP000288587"/>
    </source>
</evidence>
<dbReference type="PANTHER" id="PTHR11820">
    <property type="entry name" value="ACYLPYRUVASE"/>
    <property type="match status" value="1"/>
</dbReference>
<name>A0A437LHK9_9BURK</name>
<evidence type="ECO:0000313" key="3">
    <source>
        <dbReference type="EMBL" id="RVT84851.1"/>
    </source>
</evidence>
<dbReference type="InterPro" id="IPR011234">
    <property type="entry name" value="Fumarylacetoacetase-like_C"/>
</dbReference>
<dbReference type="OrthoDB" id="9805307at2"/>
<accession>A0A437LHK9</accession>
<proteinExistence type="predicted"/>
<keyword evidence="4" id="KW-1185">Reference proteome</keyword>
<dbReference type="GO" id="GO:0046872">
    <property type="term" value="F:metal ion binding"/>
    <property type="evidence" value="ECO:0007669"/>
    <property type="project" value="UniProtKB-KW"/>
</dbReference>
<sequence>MSDTVFPPPPLPTLTVVGRPERFPVHRIYCVGQNYAEHSREMGSDPQKVPPFFFAKPADAVFEPTLHGALPYPSATENLHHEVEWVIALGAPLHRATPAQALAAVWGHAVGLDLTRRDLQATAKAGGKPWDTAKGFDRSAVMGPLQPLAGVLPSAGRIALSVNGTPRQQGNLSDLIWPVAELLAKLSAFYELQAGDLVFTGTPAGVGPLLPGDRVEASIEGLPPLTLEMAPRV</sequence>
<dbReference type="Proteomes" id="UP000288587">
    <property type="component" value="Unassembled WGS sequence"/>
</dbReference>
<dbReference type="GO" id="GO:0018773">
    <property type="term" value="F:acetylpyruvate hydrolase activity"/>
    <property type="evidence" value="ECO:0007669"/>
    <property type="project" value="TreeGrafter"/>
</dbReference>
<keyword evidence="1" id="KW-0479">Metal-binding</keyword>
<evidence type="ECO:0000256" key="1">
    <source>
        <dbReference type="ARBA" id="ARBA00022723"/>
    </source>
</evidence>
<gene>
    <name evidence="3" type="ORF">EOD73_12035</name>
</gene>
<dbReference type="PANTHER" id="PTHR11820:SF90">
    <property type="entry name" value="FLUTATHIONE S-TRANSFERASE"/>
    <property type="match status" value="1"/>
</dbReference>
<dbReference type="SUPFAM" id="SSF56529">
    <property type="entry name" value="FAH"/>
    <property type="match status" value="1"/>
</dbReference>
<feature type="domain" description="Fumarylacetoacetase-like C-terminal" evidence="2">
    <location>
        <begin position="28"/>
        <end position="226"/>
    </location>
</feature>